<sequence length="168" mass="19446">MKKVIMVLVGLLFLVSVVEAKNDVKIVNFDQFFNGLSISKNLDFVHEGRLLSDYLIVKMPAKTLTVKTVYRISSLDNIHNFLILTNQKVVFKLEGEASKYDANINILYFCYLSSEYKCRERLSHLLVEDIELQSLGITNSDRYEKYGEVPKEFIFSFLLNENGKFKVK</sequence>
<dbReference type="Proteomes" id="UP000229794">
    <property type="component" value="Unassembled WGS sequence"/>
</dbReference>
<dbReference type="AlphaFoldDB" id="A0A2H0BEG9"/>
<comment type="caution">
    <text evidence="1">The sequence shown here is derived from an EMBL/GenBank/DDBJ whole genome shotgun (WGS) entry which is preliminary data.</text>
</comment>
<evidence type="ECO:0000313" key="2">
    <source>
        <dbReference type="Proteomes" id="UP000229794"/>
    </source>
</evidence>
<evidence type="ECO:0000313" key="1">
    <source>
        <dbReference type="EMBL" id="PIP56014.1"/>
    </source>
</evidence>
<accession>A0A2H0BEG9</accession>
<reference evidence="1 2" key="1">
    <citation type="submission" date="2017-09" db="EMBL/GenBank/DDBJ databases">
        <title>Depth-based differentiation of microbial function through sediment-hosted aquifers and enrichment of novel symbionts in the deep terrestrial subsurface.</title>
        <authorList>
            <person name="Probst A.J."/>
            <person name="Ladd B."/>
            <person name="Jarett J.K."/>
            <person name="Geller-Mcgrath D.E."/>
            <person name="Sieber C.M."/>
            <person name="Emerson J.B."/>
            <person name="Anantharaman K."/>
            <person name="Thomas B.C."/>
            <person name="Malmstrom R."/>
            <person name="Stieglmeier M."/>
            <person name="Klingl A."/>
            <person name="Woyke T."/>
            <person name="Ryan C.M."/>
            <person name="Banfield J.F."/>
        </authorList>
    </citation>
    <scope>NUCLEOTIDE SEQUENCE [LARGE SCALE GENOMIC DNA]</scope>
    <source>
        <strain evidence="1">CG22_combo_CG10-13_8_21_14_all_42_17</strain>
    </source>
</reference>
<protein>
    <submittedName>
        <fullName evidence="1">Uncharacterized protein</fullName>
    </submittedName>
</protein>
<dbReference type="EMBL" id="PCST01000002">
    <property type="protein sequence ID" value="PIP56014.1"/>
    <property type="molecule type" value="Genomic_DNA"/>
</dbReference>
<organism evidence="1 2">
    <name type="scientific">Candidatus Zambryskibacteria bacterium CG22_combo_CG10-13_8_21_14_all_42_17</name>
    <dbReference type="NCBI Taxonomy" id="1975118"/>
    <lineage>
        <taxon>Bacteria</taxon>
        <taxon>Candidatus Zambryskiibacteriota</taxon>
    </lineage>
</organism>
<gene>
    <name evidence="1" type="ORF">COX06_00050</name>
</gene>
<proteinExistence type="predicted"/>
<name>A0A2H0BEG9_9BACT</name>